<accession>A0AAE1T0D0</accession>
<reference evidence="3" key="1">
    <citation type="submission" date="2023-12" db="EMBL/GenBank/DDBJ databases">
        <title>Genome assembly of Anisodus tanguticus.</title>
        <authorList>
            <person name="Wang Y.-J."/>
        </authorList>
    </citation>
    <scope>NUCLEOTIDE SEQUENCE</scope>
    <source>
        <strain evidence="3">KB-2021</strain>
        <tissue evidence="3">Leaf</tissue>
    </source>
</reference>
<feature type="signal peptide" evidence="2">
    <location>
        <begin position="1"/>
        <end position="21"/>
    </location>
</feature>
<evidence type="ECO:0000313" key="3">
    <source>
        <dbReference type="EMBL" id="KAK4378006.1"/>
    </source>
</evidence>
<sequence length="93" mass="10233">MGFYNRLFLAIFVLLIAATNKDMVVKAIKWCQVPSQHVALCPDFCSDVCRFYEGAVSGLETALDFSAIAPLLVDILISLLIIIKRSSSACFLC</sequence>
<evidence type="ECO:0000313" key="4">
    <source>
        <dbReference type="Proteomes" id="UP001291623"/>
    </source>
</evidence>
<dbReference type="Proteomes" id="UP001291623">
    <property type="component" value="Unassembled WGS sequence"/>
</dbReference>
<keyword evidence="1" id="KW-1133">Transmembrane helix</keyword>
<feature type="chain" id="PRO_5042059056" evidence="2">
    <location>
        <begin position="22"/>
        <end position="93"/>
    </location>
</feature>
<comment type="caution">
    <text evidence="3">The sequence shown here is derived from an EMBL/GenBank/DDBJ whole genome shotgun (WGS) entry which is preliminary data.</text>
</comment>
<keyword evidence="1" id="KW-0812">Transmembrane</keyword>
<keyword evidence="4" id="KW-1185">Reference proteome</keyword>
<evidence type="ECO:0000256" key="2">
    <source>
        <dbReference type="SAM" id="SignalP"/>
    </source>
</evidence>
<gene>
    <name evidence="3" type="ORF">RND71_004302</name>
</gene>
<protein>
    <submittedName>
        <fullName evidence="3">Uncharacterized protein</fullName>
    </submittedName>
</protein>
<keyword evidence="2" id="KW-0732">Signal</keyword>
<dbReference type="AlphaFoldDB" id="A0AAE1T0D0"/>
<dbReference type="EMBL" id="JAVYJV010000002">
    <property type="protein sequence ID" value="KAK4378006.1"/>
    <property type="molecule type" value="Genomic_DNA"/>
</dbReference>
<keyword evidence="1" id="KW-0472">Membrane</keyword>
<name>A0AAE1T0D0_9SOLA</name>
<evidence type="ECO:0000256" key="1">
    <source>
        <dbReference type="SAM" id="Phobius"/>
    </source>
</evidence>
<organism evidence="3 4">
    <name type="scientific">Anisodus tanguticus</name>
    <dbReference type="NCBI Taxonomy" id="243964"/>
    <lineage>
        <taxon>Eukaryota</taxon>
        <taxon>Viridiplantae</taxon>
        <taxon>Streptophyta</taxon>
        <taxon>Embryophyta</taxon>
        <taxon>Tracheophyta</taxon>
        <taxon>Spermatophyta</taxon>
        <taxon>Magnoliopsida</taxon>
        <taxon>eudicotyledons</taxon>
        <taxon>Gunneridae</taxon>
        <taxon>Pentapetalae</taxon>
        <taxon>asterids</taxon>
        <taxon>lamiids</taxon>
        <taxon>Solanales</taxon>
        <taxon>Solanaceae</taxon>
        <taxon>Solanoideae</taxon>
        <taxon>Hyoscyameae</taxon>
        <taxon>Anisodus</taxon>
    </lineage>
</organism>
<feature type="transmembrane region" description="Helical" evidence="1">
    <location>
        <begin position="65"/>
        <end position="83"/>
    </location>
</feature>
<proteinExistence type="predicted"/>